<evidence type="ECO:0000256" key="5">
    <source>
        <dbReference type="ARBA" id="ARBA00032824"/>
    </source>
</evidence>
<sequence>MRPDVAGPPSAATGIEVGGLAPDFTLRDQFGQDITLSSYRGVKAVALVFYPFAFSGVCSGEMHGIRSRLDEFLTFDTEVLAISCDPVYALRAFSDADGLNFGLLSDFWPHGEVARAYGVFDERGGSAERSSYVIDKAGRLAWSVHNPKPAARSADDLLAALRAAAVQHDR</sequence>
<dbReference type="InterPro" id="IPR000866">
    <property type="entry name" value="AhpC/TSA"/>
</dbReference>
<dbReference type="RefSeq" id="WP_343052541.1">
    <property type="nucleotide sequence ID" value="NZ_BAABEF010000001.1"/>
</dbReference>
<accession>A0A852R7X7</accession>
<proteinExistence type="inferred from homology"/>
<keyword evidence="3" id="KW-0560">Oxidoreductase</keyword>
<evidence type="ECO:0000259" key="15">
    <source>
        <dbReference type="PROSITE" id="PS51352"/>
    </source>
</evidence>
<comment type="subunit">
    <text evidence="9">Homodimer. Forms both dimers and octamers; a tightly-associated dimer and a ring-like octamer.</text>
</comment>
<evidence type="ECO:0000313" key="16">
    <source>
        <dbReference type="EMBL" id="NYD29047.1"/>
    </source>
</evidence>
<keyword evidence="4" id="KW-0676">Redox-active center</keyword>
<dbReference type="Gene3D" id="3.40.30.10">
    <property type="entry name" value="Glutaredoxin"/>
    <property type="match status" value="1"/>
</dbReference>
<evidence type="ECO:0000256" key="9">
    <source>
        <dbReference type="ARBA" id="ARBA00065226"/>
    </source>
</evidence>
<dbReference type="Proteomes" id="UP000582231">
    <property type="component" value="Unassembled WGS sequence"/>
</dbReference>
<feature type="active site" description="Cysteine sulfenic acid (-SOH) intermediate; for peroxidase activity" evidence="14">
    <location>
        <position position="58"/>
    </location>
</feature>
<keyword evidence="2" id="KW-0049">Antioxidant</keyword>
<name>A0A852R7X7_9ACTN</name>
<dbReference type="InterPro" id="IPR024706">
    <property type="entry name" value="Peroxiredoxin_AhpC-typ"/>
</dbReference>
<dbReference type="InterPro" id="IPR050455">
    <property type="entry name" value="Tpx_Peroxidase_subfamily"/>
</dbReference>
<evidence type="ECO:0000256" key="6">
    <source>
        <dbReference type="ARBA" id="ARBA00052774"/>
    </source>
</evidence>
<dbReference type="PROSITE" id="PS51352">
    <property type="entry name" value="THIOREDOXIN_2"/>
    <property type="match status" value="1"/>
</dbReference>
<dbReference type="CDD" id="cd03018">
    <property type="entry name" value="PRX_AhpE_like"/>
    <property type="match status" value="1"/>
</dbReference>
<dbReference type="FunFam" id="3.40.30.10:FF:000118">
    <property type="entry name" value="Peroxiredoxin AhpE"/>
    <property type="match status" value="1"/>
</dbReference>
<keyword evidence="1" id="KW-0575">Peroxidase</keyword>
<organism evidence="16 17">
    <name type="scientific">Nocardioides kongjuensis</name>
    <dbReference type="NCBI Taxonomy" id="349522"/>
    <lineage>
        <taxon>Bacteria</taxon>
        <taxon>Bacillati</taxon>
        <taxon>Actinomycetota</taxon>
        <taxon>Actinomycetes</taxon>
        <taxon>Propionibacteriales</taxon>
        <taxon>Nocardioidaceae</taxon>
        <taxon>Nocardioides</taxon>
    </lineage>
</organism>
<comment type="similarity">
    <text evidence="8">Belongs to the peroxiredoxin family. AhpE subfamily.</text>
</comment>
<evidence type="ECO:0000256" key="3">
    <source>
        <dbReference type="ARBA" id="ARBA00023002"/>
    </source>
</evidence>
<dbReference type="PANTHER" id="PTHR43110:SF1">
    <property type="entry name" value="THIOL PEROXIDASE"/>
    <property type="match status" value="1"/>
</dbReference>
<comment type="function">
    <text evidence="7">Thiol-specific peroxidase that catalyzes the reduction of hydrogen peroxide and organic hydroperoxides to water and alcohols, respectively. Plays a role in cell protection against oxidative stress by detoxifying peroxides. May represent an important antioxidant defense against cytotoxic peroxides, especially peroxynitrite, which can be formed by activated macrophages during infection.</text>
</comment>
<evidence type="ECO:0000256" key="10">
    <source>
        <dbReference type="ARBA" id="ARBA00067009"/>
    </source>
</evidence>
<evidence type="ECO:0000256" key="1">
    <source>
        <dbReference type="ARBA" id="ARBA00022559"/>
    </source>
</evidence>
<evidence type="ECO:0000256" key="8">
    <source>
        <dbReference type="ARBA" id="ARBA00060973"/>
    </source>
</evidence>
<keyword evidence="17" id="KW-1185">Reference proteome</keyword>
<feature type="domain" description="Thioredoxin" evidence="15">
    <location>
        <begin position="15"/>
        <end position="166"/>
    </location>
</feature>
<reference evidence="16 17" key="1">
    <citation type="submission" date="2020-07" db="EMBL/GenBank/DDBJ databases">
        <title>Sequencing the genomes of 1000 actinobacteria strains.</title>
        <authorList>
            <person name="Klenk H.-P."/>
        </authorList>
    </citation>
    <scope>NUCLEOTIDE SEQUENCE [LARGE SCALE GENOMIC DNA]</scope>
    <source>
        <strain evidence="16 17">DSM 19082</strain>
    </source>
</reference>
<dbReference type="EC" id="1.11.1.29" evidence="10"/>
<dbReference type="AlphaFoldDB" id="A0A852R7X7"/>
<evidence type="ECO:0000256" key="7">
    <source>
        <dbReference type="ARBA" id="ARBA00056930"/>
    </source>
</evidence>
<evidence type="ECO:0000256" key="12">
    <source>
        <dbReference type="ARBA" id="ARBA00082991"/>
    </source>
</evidence>
<dbReference type="SUPFAM" id="SSF52833">
    <property type="entry name" value="Thioredoxin-like"/>
    <property type="match status" value="1"/>
</dbReference>
<dbReference type="GO" id="GO:0004601">
    <property type="term" value="F:peroxidase activity"/>
    <property type="evidence" value="ECO:0007669"/>
    <property type="project" value="UniProtKB-KW"/>
</dbReference>
<evidence type="ECO:0000256" key="11">
    <source>
        <dbReference type="ARBA" id="ARBA00068979"/>
    </source>
</evidence>
<evidence type="ECO:0000313" key="17">
    <source>
        <dbReference type="Proteomes" id="UP000582231"/>
    </source>
</evidence>
<evidence type="ECO:0000256" key="13">
    <source>
        <dbReference type="ARBA" id="ARBA00083736"/>
    </source>
</evidence>
<comment type="catalytic activity">
    <reaction evidence="6">
        <text>[mycoredoxin]-L-dithiol + a hydroperoxide = [mycoredoxin]-L-disulfide + an alcohol + H2O</text>
        <dbReference type="Rhea" id="RHEA:62640"/>
        <dbReference type="Rhea" id="RHEA-COMP:16137"/>
        <dbReference type="Rhea" id="RHEA-COMP:16138"/>
        <dbReference type="ChEBI" id="CHEBI:15377"/>
        <dbReference type="ChEBI" id="CHEBI:29950"/>
        <dbReference type="ChEBI" id="CHEBI:30879"/>
        <dbReference type="ChEBI" id="CHEBI:35924"/>
        <dbReference type="ChEBI" id="CHEBI:50058"/>
        <dbReference type="EC" id="1.11.1.29"/>
    </reaction>
</comment>
<protein>
    <recommendedName>
        <fullName evidence="11">Alkyl hydroperoxide reductase E</fullName>
        <ecNumber evidence="10">1.11.1.29</ecNumber>
    </recommendedName>
    <alternativeName>
        <fullName evidence="12">Mycoredoxin-dependent peroxiredoxin</fullName>
    </alternativeName>
    <alternativeName>
        <fullName evidence="13">Peroxiredoxin AhpE</fullName>
    </alternativeName>
    <alternativeName>
        <fullName evidence="5">Thioredoxin peroxidase</fullName>
    </alternativeName>
</protein>
<dbReference type="EMBL" id="JACCBF010000001">
    <property type="protein sequence ID" value="NYD29047.1"/>
    <property type="molecule type" value="Genomic_DNA"/>
</dbReference>
<evidence type="ECO:0000256" key="14">
    <source>
        <dbReference type="PIRSR" id="PIRSR000239-1"/>
    </source>
</evidence>
<evidence type="ECO:0000256" key="4">
    <source>
        <dbReference type="ARBA" id="ARBA00023284"/>
    </source>
</evidence>
<dbReference type="PIRSF" id="PIRSF000239">
    <property type="entry name" value="AHPC"/>
    <property type="match status" value="1"/>
</dbReference>
<dbReference type="Pfam" id="PF00578">
    <property type="entry name" value="AhpC-TSA"/>
    <property type="match status" value="1"/>
</dbReference>
<evidence type="ECO:0000256" key="2">
    <source>
        <dbReference type="ARBA" id="ARBA00022862"/>
    </source>
</evidence>
<dbReference type="InterPro" id="IPR036249">
    <property type="entry name" value="Thioredoxin-like_sf"/>
</dbReference>
<dbReference type="PANTHER" id="PTHR43110">
    <property type="entry name" value="THIOL PEROXIDASE"/>
    <property type="match status" value="1"/>
</dbReference>
<dbReference type="InterPro" id="IPR013766">
    <property type="entry name" value="Thioredoxin_domain"/>
</dbReference>
<comment type="caution">
    <text evidence="16">The sequence shown here is derived from an EMBL/GenBank/DDBJ whole genome shotgun (WGS) entry which is preliminary data.</text>
</comment>
<gene>
    <name evidence="16" type="ORF">BJ958_000593</name>
</gene>